<gene>
    <name evidence="2" type="ORF">BI350_05550</name>
</gene>
<keyword evidence="1" id="KW-0812">Transmembrane</keyword>
<proteinExistence type="predicted"/>
<evidence type="ECO:0000313" key="3">
    <source>
        <dbReference type="Proteomes" id="UP000185746"/>
    </source>
</evidence>
<reference evidence="2 3" key="1">
    <citation type="submission" date="2016-09" db="EMBL/GenBank/DDBJ databases">
        <title>Complete genome sequence of the Lysinibacillus sphaericus LMG 22257, a specie of Bacillus with ureolytic activity that can effectively biodeposit calcium carbonate.</title>
        <authorList>
            <person name="Yan W."/>
        </authorList>
    </citation>
    <scope>NUCLEOTIDE SEQUENCE [LARGE SCALE GENOMIC DNA]</scope>
    <source>
        <strain evidence="2 3">LMG 22257</strain>
    </source>
</reference>
<organism evidence="2 3">
    <name type="scientific">Sporosarcina ureilytica</name>
    <dbReference type="NCBI Taxonomy" id="298596"/>
    <lineage>
        <taxon>Bacteria</taxon>
        <taxon>Bacillati</taxon>
        <taxon>Bacillota</taxon>
        <taxon>Bacilli</taxon>
        <taxon>Bacillales</taxon>
        <taxon>Caryophanaceae</taxon>
        <taxon>Sporosarcina</taxon>
    </lineage>
</organism>
<dbReference type="Proteomes" id="UP000185746">
    <property type="component" value="Chromosome"/>
</dbReference>
<dbReference type="AlphaFoldDB" id="A0A1D8JEC1"/>
<accession>A0A1D8JEC1</accession>
<protein>
    <submittedName>
        <fullName evidence="2">Uncharacterized protein</fullName>
    </submittedName>
</protein>
<name>A0A1D8JEC1_9BACL</name>
<feature type="transmembrane region" description="Helical" evidence="1">
    <location>
        <begin position="6"/>
        <end position="24"/>
    </location>
</feature>
<keyword evidence="3" id="KW-1185">Reference proteome</keyword>
<dbReference type="KEGG" id="surl:BI350_05550"/>
<keyword evidence="1" id="KW-1133">Transmembrane helix</keyword>
<evidence type="ECO:0000256" key="1">
    <source>
        <dbReference type="SAM" id="Phobius"/>
    </source>
</evidence>
<evidence type="ECO:0000313" key="2">
    <source>
        <dbReference type="EMBL" id="AOV07062.1"/>
    </source>
</evidence>
<dbReference type="EMBL" id="CP017560">
    <property type="protein sequence ID" value="AOV07062.1"/>
    <property type="molecule type" value="Genomic_DNA"/>
</dbReference>
<feature type="transmembrane region" description="Helical" evidence="1">
    <location>
        <begin position="45"/>
        <end position="64"/>
    </location>
</feature>
<keyword evidence="1" id="KW-0472">Membrane</keyword>
<dbReference type="RefSeq" id="WP_075527188.1">
    <property type="nucleotide sequence ID" value="NZ_CP017560.1"/>
</dbReference>
<sequence length="65" mass="7382">MLILSGILSAIASILLILSAAFYLRHFQKTKRQRKLTPFELTLSIVIQLAYVLFAISLLIRVFFG</sequence>